<dbReference type="PANTHER" id="PTHR11571">
    <property type="entry name" value="GLUTATHIONE S-TRANSFERASE"/>
    <property type="match status" value="1"/>
</dbReference>
<keyword evidence="6" id="KW-1185">Reference proteome</keyword>
<evidence type="ECO:0000256" key="1">
    <source>
        <dbReference type="ARBA" id="ARBA00012452"/>
    </source>
</evidence>
<name>A0A9Q0YI37_HOLLE</name>
<accession>A0A9Q0YI37</accession>
<dbReference type="EMBL" id="JAIZAY010000020">
    <property type="protein sequence ID" value="KAJ8022539.1"/>
    <property type="molecule type" value="Genomic_DNA"/>
</dbReference>
<dbReference type="Pfam" id="PF14497">
    <property type="entry name" value="GST_C_3"/>
    <property type="match status" value="1"/>
</dbReference>
<comment type="caution">
    <text evidence="5">The sequence shown here is derived from an EMBL/GenBank/DDBJ whole genome shotgun (WGS) entry which is preliminary data.</text>
</comment>
<dbReference type="InterPro" id="IPR010987">
    <property type="entry name" value="Glutathione-S-Trfase_C-like"/>
</dbReference>
<evidence type="ECO:0000313" key="5">
    <source>
        <dbReference type="EMBL" id="KAJ8022539.1"/>
    </source>
</evidence>
<evidence type="ECO:0000313" key="6">
    <source>
        <dbReference type="Proteomes" id="UP001152320"/>
    </source>
</evidence>
<dbReference type="SUPFAM" id="SSF47616">
    <property type="entry name" value="GST C-terminal domain-like"/>
    <property type="match status" value="1"/>
</dbReference>
<comment type="catalytic activity">
    <reaction evidence="3">
        <text>RX + glutathione = an S-substituted glutathione + a halide anion + H(+)</text>
        <dbReference type="Rhea" id="RHEA:16437"/>
        <dbReference type="ChEBI" id="CHEBI:15378"/>
        <dbReference type="ChEBI" id="CHEBI:16042"/>
        <dbReference type="ChEBI" id="CHEBI:17792"/>
        <dbReference type="ChEBI" id="CHEBI:57925"/>
        <dbReference type="ChEBI" id="CHEBI:90779"/>
        <dbReference type="EC" id="2.5.1.18"/>
    </reaction>
</comment>
<dbReference type="FunFam" id="1.20.1050.10:FF:000030">
    <property type="entry name" value="Glutathione S-transferase S1"/>
    <property type="match status" value="1"/>
</dbReference>
<dbReference type="InterPro" id="IPR004046">
    <property type="entry name" value="GST_C"/>
</dbReference>
<dbReference type="InterPro" id="IPR050213">
    <property type="entry name" value="GST_superfamily"/>
</dbReference>
<dbReference type="EC" id="2.5.1.18" evidence="1"/>
<feature type="domain" description="GST C-terminal" evidence="4">
    <location>
        <begin position="4"/>
        <end position="134"/>
    </location>
</feature>
<sequence>MPTDPWEKSQVMVVIEALREMDPTAEQWFFEKDKARKAVLFDKLSKEIIPAIIGKVEKLLKGNKNGEGWFVGDKVTFADVIVFNTLFDGLPSFIEKGQGEYPLDDYPLLKAHSERFHALPQIKKWIEARPVTQF</sequence>
<dbReference type="Proteomes" id="UP001152320">
    <property type="component" value="Chromosome 20"/>
</dbReference>
<dbReference type="AlphaFoldDB" id="A0A9Q0YI37"/>
<dbReference type="GO" id="GO:0006749">
    <property type="term" value="P:glutathione metabolic process"/>
    <property type="evidence" value="ECO:0007669"/>
    <property type="project" value="TreeGrafter"/>
</dbReference>
<dbReference type="Gene3D" id="3.40.30.10">
    <property type="entry name" value="Glutaredoxin"/>
    <property type="match status" value="1"/>
</dbReference>
<dbReference type="PROSITE" id="PS50405">
    <property type="entry name" value="GST_CTER"/>
    <property type="match status" value="1"/>
</dbReference>
<evidence type="ECO:0000256" key="3">
    <source>
        <dbReference type="ARBA" id="ARBA00047960"/>
    </source>
</evidence>
<gene>
    <name evidence="5" type="ORF">HOLleu_37464</name>
</gene>
<dbReference type="GO" id="GO:0004364">
    <property type="term" value="F:glutathione transferase activity"/>
    <property type="evidence" value="ECO:0007669"/>
    <property type="project" value="UniProtKB-EC"/>
</dbReference>
<dbReference type="InterPro" id="IPR036282">
    <property type="entry name" value="Glutathione-S-Trfase_C_sf"/>
</dbReference>
<evidence type="ECO:0000259" key="4">
    <source>
        <dbReference type="PROSITE" id="PS50405"/>
    </source>
</evidence>
<reference evidence="5" key="1">
    <citation type="submission" date="2021-10" db="EMBL/GenBank/DDBJ databases">
        <title>Tropical sea cucumber genome reveals ecological adaptation and Cuvierian tubules defense mechanism.</title>
        <authorList>
            <person name="Chen T."/>
        </authorList>
    </citation>
    <scope>NUCLEOTIDE SEQUENCE</scope>
    <source>
        <strain evidence="5">Nanhai2018</strain>
        <tissue evidence="5">Muscle</tissue>
    </source>
</reference>
<organism evidence="5 6">
    <name type="scientific">Holothuria leucospilota</name>
    <name type="common">Black long sea cucumber</name>
    <name type="synonym">Mertensiothuria leucospilota</name>
    <dbReference type="NCBI Taxonomy" id="206669"/>
    <lineage>
        <taxon>Eukaryota</taxon>
        <taxon>Metazoa</taxon>
        <taxon>Echinodermata</taxon>
        <taxon>Eleutherozoa</taxon>
        <taxon>Echinozoa</taxon>
        <taxon>Holothuroidea</taxon>
        <taxon>Aspidochirotacea</taxon>
        <taxon>Aspidochirotida</taxon>
        <taxon>Holothuriidae</taxon>
        <taxon>Holothuria</taxon>
    </lineage>
</organism>
<dbReference type="CDD" id="cd03192">
    <property type="entry name" value="GST_C_Sigma_like"/>
    <property type="match status" value="1"/>
</dbReference>
<dbReference type="Gene3D" id="1.20.1050.10">
    <property type="match status" value="1"/>
</dbReference>
<dbReference type="PANTHER" id="PTHR11571:SF224">
    <property type="entry name" value="HEMATOPOIETIC PROSTAGLANDIN D SYNTHASE"/>
    <property type="match status" value="1"/>
</dbReference>
<proteinExistence type="predicted"/>
<keyword evidence="2" id="KW-0808">Transferase</keyword>
<evidence type="ECO:0000256" key="2">
    <source>
        <dbReference type="ARBA" id="ARBA00022679"/>
    </source>
</evidence>
<dbReference type="OrthoDB" id="414243at2759"/>
<protein>
    <recommendedName>
        <fullName evidence="1">glutathione transferase</fullName>
        <ecNumber evidence="1">2.5.1.18</ecNumber>
    </recommendedName>
</protein>